<comment type="caution">
    <text evidence="2">The sequence shown here is derived from an EMBL/GenBank/DDBJ whole genome shotgun (WGS) entry which is preliminary data.</text>
</comment>
<keyword evidence="2" id="KW-0808">Transferase</keyword>
<dbReference type="InterPro" id="IPR002575">
    <property type="entry name" value="Aminoglycoside_PTrfase"/>
</dbReference>
<evidence type="ECO:0000313" key="3">
    <source>
        <dbReference type="Proteomes" id="UP000732378"/>
    </source>
</evidence>
<reference evidence="2 3" key="1">
    <citation type="submission" date="2021-01" db="EMBL/GenBank/DDBJ databases">
        <title>Sequencing the genomes of 1000 actinobacteria strains.</title>
        <authorList>
            <person name="Klenk H.-P."/>
        </authorList>
    </citation>
    <scope>NUCLEOTIDE SEQUENCE [LARGE SCALE GENOMIC DNA]</scope>
    <source>
        <strain evidence="2 3">DSM 18239</strain>
    </source>
</reference>
<accession>A0ABS2MFH4</accession>
<dbReference type="Pfam" id="PF01636">
    <property type="entry name" value="APH"/>
    <property type="match status" value="1"/>
</dbReference>
<keyword evidence="2" id="KW-0418">Kinase</keyword>
<dbReference type="SUPFAM" id="SSF56112">
    <property type="entry name" value="Protein kinase-like (PK-like)"/>
    <property type="match status" value="1"/>
</dbReference>
<dbReference type="GO" id="GO:0016301">
    <property type="term" value="F:kinase activity"/>
    <property type="evidence" value="ECO:0007669"/>
    <property type="project" value="UniProtKB-KW"/>
</dbReference>
<name>A0ABS2MFH4_9ACTN</name>
<keyword evidence="3" id="KW-1185">Reference proteome</keyword>
<feature type="domain" description="Aminoglycoside phosphotransferase" evidence="1">
    <location>
        <begin position="76"/>
        <end position="227"/>
    </location>
</feature>
<protein>
    <submittedName>
        <fullName evidence="2">Aminoglycoside phosphotransferase (APT) family kinase protein</fullName>
    </submittedName>
</protein>
<sequence>MHPPLEDLPHGLTARRLEWVHLPPHVRRLVEQRCGTAVVEARSVTGGYTPGFASVLHGADGSRHYVKAASVTAQRSSALTYAAEAASLAALDAGSLPAPRLSWSHGTEPGRRHRADDWVVVGLEAVAARAPARPWHDDDLAAVLATLVDLAVSPAAAGVDLTDVAEDLADWPGRWAEVASTRPDLDPAHVREAEALARELPAAVAGGALVHGDVTDDNLLLADDGRMLLCGWAWPALGAPWLDSLWALVGPRSDGVDVEAVLRRTPLLATAPAERVDTVLAATAAYFLASAQGRSPAWSPYLRLAQRRQGEACWAWLGQRRGWWPGPAPRVGTATGSEDLGGLVRR</sequence>
<dbReference type="EMBL" id="JAFBBZ010000001">
    <property type="protein sequence ID" value="MBM7509948.1"/>
    <property type="molecule type" value="Genomic_DNA"/>
</dbReference>
<dbReference type="Proteomes" id="UP000732378">
    <property type="component" value="Unassembled WGS sequence"/>
</dbReference>
<proteinExistence type="predicted"/>
<evidence type="ECO:0000313" key="2">
    <source>
        <dbReference type="EMBL" id="MBM7509948.1"/>
    </source>
</evidence>
<evidence type="ECO:0000259" key="1">
    <source>
        <dbReference type="Pfam" id="PF01636"/>
    </source>
</evidence>
<gene>
    <name evidence="2" type="ORF">JOE61_003762</name>
</gene>
<dbReference type="InterPro" id="IPR011009">
    <property type="entry name" value="Kinase-like_dom_sf"/>
</dbReference>
<dbReference type="RefSeq" id="WP_193667419.1">
    <property type="nucleotide sequence ID" value="NZ_JACDTV010000002.1"/>
</dbReference>
<organism evidence="2 3">
    <name type="scientific">Nocardioides salarius</name>
    <dbReference type="NCBI Taxonomy" id="374513"/>
    <lineage>
        <taxon>Bacteria</taxon>
        <taxon>Bacillati</taxon>
        <taxon>Actinomycetota</taxon>
        <taxon>Actinomycetes</taxon>
        <taxon>Propionibacteriales</taxon>
        <taxon>Nocardioidaceae</taxon>
        <taxon>Nocardioides</taxon>
    </lineage>
</organism>